<dbReference type="Gramene" id="ERN06730">
    <property type="protein sequence ID" value="ERN06730"/>
    <property type="gene ID" value="AMTR_s00005p00029740"/>
</dbReference>
<dbReference type="EMBL" id="KI393866">
    <property type="protein sequence ID" value="ERN06730.1"/>
    <property type="molecule type" value="Genomic_DNA"/>
</dbReference>
<accession>W1PI09</accession>
<reference evidence="2" key="1">
    <citation type="journal article" date="2013" name="Science">
        <title>The Amborella genome and the evolution of flowering plants.</title>
        <authorList>
            <consortium name="Amborella Genome Project"/>
        </authorList>
    </citation>
    <scope>NUCLEOTIDE SEQUENCE [LARGE SCALE GENOMIC DNA]</scope>
</reference>
<name>W1PI09_AMBTC</name>
<gene>
    <name evidence="1" type="ORF">AMTR_s00005p00029740</name>
</gene>
<organism evidence="1 2">
    <name type="scientific">Amborella trichopoda</name>
    <dbReference type="NCBI Taxonomy" id="13333"/>
    <lineage>
        <taxon>Eukaryota</taxon>
        <taxon>Viridiplantae</taxon>
        <taxon>Streptophyta</taxon>
        <taxon>Embryophyta</taxon>
        <taxon>Tracheophyta</taxon>
        <taxon>Spermatophyta</taxon>
        <taxon>Magnoliopsida</taxon>
        <taxon>Amborellales</taxon>
        <taxon>Amborellaceae</taxon>
        <taxon>Amborella</taxon>
    </lineage>
</organism>
<keyword evidence="2" id="KW-1185">Reference proteome</keyword>
<dbReference type="Proteomes" id="UP000017836">
    <property type="component" value="Unassembled WGS sequence"/>
</dbReference>
<dbReference type="AlphaFoldDB" id="W1PI09"/>
<dbReference type="HOGENOM" id="CLU_196264_0_0_1"/>
<evidence type="ECO:0000313" key="1">
    <source>
        <dbReference type="EMBL" id="ERN06730.1"/>
    </source>
</evidence>
<protein>
    <submittedName>
        <fullName evidence="1">Uncharacterized protein</fullName>
    </submittedName>
</protein>
<proteinExistence type="predicted"/>
<sequence>MIMDDEGAQAESDRKNRELVMNVTTVGRFSTTRDQSNVQWQMGYVKGTVLEREGCNVKGTATIVKAAAPTVTSRGQQLFL</sequence>
<evidence type="ECO:0000313" key="2">
    <source>
        <dbReference type="Proteomes" id="UP000017836"/>
    </source>
</evidence>